<dbReference type="InterPro" id="IPR039424">
    <property type="entry name" value="SBP_5"/>
</dbReference>
<dbReference type="InterPro" id="IPR030678">
    <property type="entry name" value="Peptide/Ni-bd"/>
</dbReference>
<dbReference type="Gene3D" id="3.10.105.10">
    <property type="entry name" value="Dipeptide-binding Protein, Domain 3"/>
    <property type="match status" value="1"/>
</dbReference>
<dbReference type="CDD" id="cd08512">
    <property type="entry name" value="PBP2_NikA_DppA_OppA_like_7"/>
    <property type="match status" value="1"/>
</dbReference>
<proteinExistence type="inferred from homology"/>
<comment type="caution">
    <text evidence="6">The sequence shown here is derived from an EMBL/GenBank/DDBJ whole genome shotgun (WGS) entry which is preliminary data.</text>
</comment>
<feature type="chain" id="PRO_5045765355" evidence="4">
    <location>
        <begin position="34"/>
        <end position="536"/>
    </location>
</feature>
<dbReference type="EMBL" id="JAOZYB010000314">
    <property type="protein sequence ID" value="MEB3964563.1"/>
    <property type="molecule type" value="Genomic_DNA"/>
</dbReference>
<reference evidence="6 7" key="1">
    <citation type="submission" date="2022-10" db="EMBL/GenBank/DDBJ databases">
        <authorList>
            <person name="Xie J."/>
            <person name="Shen N."/>
        </authorList>
    </citation>
    <scope>NUCLEOTIDE SEQUENCE [LARGE SCALE GENOMIC DNA]</scope>
    <source>
        <strain evidence="6 7">DSM 41681</strain>
    </source>
</reference>
<dbReference type="PIRSF" id="PIRSF002741">
    <property type="entry name" value="MppA"/>
    <property type="match status" value="1"/>
</dbReference>
<dbReference type="Gene3D" id="3.90.76.10">
    <property type="entry name" value="Dipeptide-binding Protein, Domain 1"/>
    <property type="match status" value="1"/>
</dbReference>
<dbReference type="Gene3D" id="3.40.190.10">
    <property type="entry name" value="Periplasmic binding protein-like II"/>
    <property type="match status" value="1"/>
</dbReference>
<keyword evidence="2" id="KW-0813">Transport</keyword>
<organism evidence="6 7">
    <name type="scientific">Streptomyces kunmingensis</name>
    <dbReference type="NCBI Taxonomy" id="68225"/>
    <lineage>
        <taxon>Bacteria</taxon>
        <taxon>Bacillati</taxon>
        <taxon>Actinomycetota</taxon>
        <taxon>Actinomycetes</taxon>
        <taxon>Kitasatosporales</taxon>
        <taxon>Streptomycetaceae</taxon>
        <taxon>Streptomyces</taxon>
    </lineage>
</organism>
<feature type="domain" description="Solute-binding protein family 5" evidence="5">
    <location>
        <begin position="93"/>
        <end position="448"/>
    </location>
</feature>
<evidence type="ECO:0000259" key="5">
    <source>
        <dbReference type="Pfam" id="PF00496"/>
    </source>
</evidence>
<evidence type="ECO:0000313" key="6">
    <source>
        <dbReference type="EMBL" id="MEB3964563.1"/>
    </source>
</evidence>
<evidence type="ECO:0000256" key="2">
    <source>
        <dbReference type="ARBA" id="ARBA00022448"/>
    </source>
</evidence>
<sequence>MSMHLLLGSRPAHRGWRSCVVAVVAALALSLPAAGCSGGGDKEHSANDTFVYLSSRGLVTEWDPARSYSDEVVVLSNVYETLTRYNYVTGRTQGVLATRWTASKDRRTWTFTLRDNVRFHSGHPLTAEAVKSSIERTMRLKASASYVWDPVERITAIGKRQVRFELSRPAPVDLIASATYAAWIYEVSDDAEDYRATARGTGPYTIASWNPAGENEVELTAFEDYWGGWRGNRYKKVVFQAAPQSSTAAQLMDSGDATYAGGLPPQLVDTLRGRPNVTVYERPSWQTLIGLMNTEKKPLDDIRVRRAVADALDYRELVKASRGALVASDGVIPEGMLGHTTTLDMPGDQDRARKLLKEAGYGPGSGRTVKLEMTYPAGDDTVRTLGDLMKAQLRPFGIDLQVAGLAWASAQWPRAKKKNVNERQDIFVMWWWPDDPEPLSYFRNVFRTEKEISYNLAYYSDPGLDRLIDQVGALTATNPDEAVRTYRTMQEIIIRDAPQLFLGTNTYQRVLSSDVKGFVDNPAYANVVFVHDLTHK</sequence>
<dbReference type="PANTHER" id="PTHR30290">
    <property type="entry name" value="PERIPLASMIC BINDING COMPONENT OF ABC TRANSPORTER"/>
    <property type="match status" value="1"/>
</dbReference>
<keyword evidence="3 4" id="KW-0732">Signal</keyword>
<comment type="similarity">
    <text evidence="1">Belongs to the bacterial solute-binding protein 5 family.</text>
</comment>
<dbReference type="PANTHER" id="PTHR30290:SF9">
    <property type="entry name" value="OLIGOPEPTIDE-BINDING PROTEIN APPA"/>
    <property type="match status" value="1"/>
</dbReference>
<gene>
    <name evidence="6" type="ORF">OKJ48_30685</name>
</gene>
<evidence type="ECO:0000256" key="1">
    <source>
        <dbReference type="ARBA" id="ARBA00005695"/>
    </source>
</evidence>
<keyword evidence="7" id="KW-1185">Reference proteome</keyword>
<evidence type="ECO:0000256" key="3">
    <source>
        <dbReference type="ARBA" id="ARBA00022729"/>
    </source>
</evidence>
<evidence type="ECO:0000313" key="7">
    <source>
        <dbReference type="Proteomes" id="UP001352223"/>
    </source>
</evidence>
<dbReference type="Pfam" id="PF00496">
    <property type="entry name" value="SBP_bac_5"/>
    <property type="match status" value="1"/>
</dbReference>
<dbReference type="InterPro" id="IPR000914">
    <property type="entry name" value="SBP_5_dom"/>
</dbReference>
<accession>A0ABU6CIP0</accession>
<protein>
    <submittedName>
        <fullName evidence="6">ABC transporter substrate-binding protein</fullName>
    </submittedName>
</protein>
<dbReference type="SUPFAM" id="SSF53850">
    <property type="entry name" value="Periplasmic binding protein-like II"/>
    <property type="match status" value="1"/>
</dbReference>
<name>A0ABU6CIP0_9ACTN</name>
<dbReference type="Proteomes" id="UP001352223">
    <property type="component" value="Unassembled WGS sequence"/>
</dbReference>
<dbReference type="RefSeq" id="WP_324772290.1">
    <property type="nucleotide sequence ID" value="NZ_BAAATS010000005.1"/>
</dbReference>
<feature type="signal peptide" evidence="4">
    <location>
        <begin position="1"/>
        <end position="33"/>
    </location>
</feature>
<evidence type="ECO:0000256" key="4">
    <source>
        <dbReference type="SAM" id="SignalP"/>
    </source>
</evidence>